<dbReference type="Gene3D" id="3.20.20.70">
    <property type="entry name" value="Aldolase class I"/>
    <property type="match status" value="1"/>
</dbReference>
<keyword evidence="8" id="KW-1185">Reference proteome</keyword>
<reference evidence="7 8" key="1">
    <citation type="submission" date="2019-01" db="EMBL/GenBank/DDBJ databases">
        <title>Senegalimassilia sp. nov. KGMB04484 isolated human feces.</title>
        <authorList>
            <person name="Han K.-I."/>
            <person name="Kim J.-S."/>
            <person name="Lee K.C."/>
            <person name="Suh M.K."/>
            <person name="Eom M.K."/>
            <person name="Lee J.H."/>
            <person name="Park S.-H."/>
            <person name="Kang S.W."/>
            <person name="Park J.-E."/>
            <person name="Oh B.S."/>
            <person name="Yu S.Y."/>
            <person name="Choi S.-H."/>
            <person name="Lee D.H."/>
            <person name="Yoon H."/>
            <person name="Kim B.-Y."/>
            <person name="Lee J.H."/>
            <person name="Lee J.-S."/>
        </authorList>
    </citation>
    <scope>NUCLEOTIDE SEQUENCE [LARGE SCALE GENOMIC DNA]</scope>
    <source>
        <strain evidence="7 8">KGMB04484</strain>
    </source>
</reference>
<evidence type="ECO:0000313" key="8">
    <source>
        <dbReference type="Proteomes" id="UP000293345"/>
    </source>
</evidence>
<dbReference type="AlphaFoldDB" id="A0A4Q2K198"/>
<accession>A0A4Q2K198</accession>
<evidence type="ECO:0000313" key="7">
    <source>
        <dbReference type="EMBL" id="RXZ54158.1"/>
    </source>
</evidence>
<dbReference type="InterPro" id="IPR058240">
    <property type="entry name" value="rSAM_sf"/>
</dbReference>
<evidence type="ECO:0000256" key="4">
    <source>
        <dbReference type="ARBA" id="ARBA00023014"/>
    </source>
</evidence>
<evidence type="ECO:0000256" key="2">
    <source>
        <dbReference type="ARBA" id="ARBA00022723"/>
    </source>
</evidence>
<keyword evidence="2" id="KW-0479">Metal-binding</keyword>
<dbReference type="NCBIfam" id="TIGR03916">
    <property type="entry name" value="rSAM_link_UDG"/>
    <property type="match status" value="1"/>
</dbReference>
<comment type="caution">
    <text evidence="7">The sequence shown here is derived from an EMBL/GenBank/DDBJ whole genome shotgun (WGS) entry which is preliminary data.</text>
</comment>
<feature type="domain" description="Radical SAM core" evidence="6">
    <location>
        <begin position="59"/>
        <end position="196"/>
    </location>
</feature>
<dbReference type="SFLD" id="SFLDS00029">
    <property type="entry name" value="Radical_SAM"/>
    <property type="match status" value="1"/>
</dbReference>
<dbReference type="OrthoDB" id="9801154at2"/>
<evidence type="ECO:0000256" key="3">
    <source>
        <dbReference type="ARBA" id="ARBA00023004"/>
    </source>
</evidence>
<dbReference type="PANTHER" id="PTHR21180">
    <property type="entry name" value="ENDONUCLEASE/EXONUCLEASE/PHOSPHATASE FAMILY DOMAIN-CONTAINING PROTEIN 1"/>
    <property type="match status" value="1"/>
</dbReference>
<protein>
    <submittedName>
        <fullName evidence="7">Putative DNA modification/repair radical SAM protein</fullName>
    </submittedName>
</protein>
<dbReference type="EMBL" id="SDPW01000001">
    <property type="protein sequence ID" value="RXZ54158.1"/>
    <property type="molecule type" value="Genomic_DNA"/>
</dbReference>
<dbReference type="InterPro" id="IPR010994">
    <property type="entry name" value="RuvA_2-like"/>
</dbReference>
<sequence length="514" mass="56853">MDVLEKLTILADAAKYDVACTSSGVSRGSKKGELGNAMGAGCCHSFTPDGRCITLLKVLMTNVCVYDCAYCVNRCSNEVPRAAFTPEELADLTIGFYRRNYIEGLFLSSGVIRNPDYTTELMIRTLRLLREEHKFRGYIHAKAVPGTSPELVDELGHLADRMSVNLELPSQKSLQLLCPQKNKQRIIQPMRQIRDNMAQDRETRGLTRRKTTYLPSTRPKERRRAFVPAGQSTQMIIGATPETDYQILNLSQALYKTLELKRVFFSAYLPVSADARLPQNAGVQLNREHRLYQADWLLRFYKFDVSEIISADAPNLEEDVDPKAAWALNHLDSFPVEVNTASLEVLLRVPGIGPRGARLIVKARRTTCLREQELRKLGIAFKRARYFITCNGKYQGRGVEFSPEALRAQLASPIDGGKHGARSGKVLPGQLSLFDEGVGRASIGRGDNGGVAALPKQKAPMQENGAWWNGVSRSSQSPSGLGGKRLDADQSVAAVADGIFGWQNALQGREKVPA</sequence>
<dbReference type="CDD" id="cd01335">
    <property type="entry name" value="Radical_SAM"/>
    <property type="match status" value="1"/>
</dbReference>
<dbReference type="SUPFAM" id="SSF47781">
    <property type="entry name" value="RuvA domain 2-like"/>
    <property type="match status" value="1"/>
</dbReference>
<proteinExistence type="predicted"/>
<dbReference type="InterPro" id="IPR051675">
    <property type="entry name" value="Endo/Exo/Phosphatase_dom_1"/>
</dbReference>
<dbReference type="Pfam" id="PF04055">
    <property type="entry name" value="Radical_SAM"/>
    <property type="match status" value="1"/>
</dbReference>
<dbReference type="InterPro" id="IPR013785">
    <property type="entry name" value="Aldolase_TIM"/>
</dbReference>
<evidence type="ECO:0000259" key="6">
    <source>
        <dbReference type="Pfam" id="PF04055"/>
    </source>
</evidence>
<keyword evidence="3" id="KW-0408">Iron</keyword>
<dbReference type="Gene3D" id="1.10.150.320">
    <property type="entry name" value="Photosystem II 12 kDa extrinsic protein"/>
    <property type="match status" value="1"/>
</dbReference>
<dbReference type="GO" id="GO:0051536">
    <property type="term" value="F:iron-sulfur cluster binding"/>
    <property type="evidence" value="ECO:0007669"/>
    <property type="project" value="UniProtKB-KW"/>
</dbReference>
<dbReference type="InterPro" id="IPR023874">
    <property type="entry name" value="DNA_rSAM_put"/>
</dbReference>
<dbReference type="GO" id="GO:0046872">
    <property type="term" value="F:metal ion binding"/>
    <property type="evidence" value="ECO:0007669"/>
    <property type="project" value="UniProtKB-KW"/>
</dbReference>
<evidence type="ECO:0000256" key="1">
    <source>
        <dbReference type="ARBA" id="ARBA00022691"/>
    </source>
</evidence>
<dbReference type="RefSeq" id="WP_129424244.1">
    <property type="nucleotide sequence ID" value="NZ_SDPW01000001.1"/>
</dbReference>
<evidence type="ECO:0000256" key="5">
    <source>
        <dbReference type="SAM" id="MobiDB-lite"/>
    </source>
</evidence>
<gene>
    <name evidence="7" type="ORF">ET524_06485</name>
</gene>
<dbReference type="SFLD" id="SFLDG01102">
    <property type="entry name" value="Uncharacterised_Radical_SAM_Su"/>
    <property type="match status" value="1"/>
</dbReference>
<dbReference type="SUPFAM" id="SSF102114">
    <property type="entry name" value="Radical SAM enzymes"/>
    <property type="match status" value="1"/>
</dbReference>
<keyword evidence="1" id="KW-0949">S-adenosyl-L-methionine</keyword>
<keyword evidence="4" id="KW-0411">Iron-sulfur</keyword>
<name>A0A4Q2K198_9ACTN</name>
<organism evidence="7 8">
    <name type="scientific">Senegalimassilia faecalis</name>
    <dbReference type="NCBI Taxonomy" id="2509433"/>
    <lineage>
        <taxon>Bacteria</taxon>
        <taxon>Bacillati</taxon>
        <taxon>Actinomycetota</taxon>
        <taxon>Coriobacteriia</taxon>
        <taxon>Coriobacteriales</taxon>
        <taxon>Coriobacteriaceae</taxon>
        <taxon>Senegalimassilia</taxon>
    </lineage>
</organism>
<dbReference type="PANTHER" id="PTHR21180:SF9">
    <property type="entry name" value="TYPE II SECRETION SYSTEM PROTEIN K"/>
    <property type="match status" value="1"/>
</dbReference>
<feature type="region of interest" description="Disordered" evidence="5">
    <location>
        <begin position="466"/>
        <end position="485"/>
    </location>
</feature>
<dbReference type="GO" id="GO:0003824">
    <property type="term" value="F:catalytic activity"/>
    <property type="evidence" value="ECO:0007669"/>
    <property type="project" value="InterPro"/>
</dbReference>
<dbReference type="Proteomes" id="UP000293345">
    <property type="component" value="Unassembled WGS sequence"/>
</dbReference>
<dbReference type="InterPro" id="IPR007197">
    <property type="entry name" value="rSAM"/>
</dbReference>